<comment type="caution">
    <text evidence="1">The sequence shown here is derived from an EMBL/GenBank/DDBJ whole genome shotgun (WGS) entry which is preliminary data.</text>
</comment>
<dbReference type="EMBL" id="JBCHKQ010000004">
    <property type="protein sequence ID" value="MEM5948553.1"/>
    <property type="molecule type" value="Genomic_DNA"/>
</dbReference>
<dbReference type="RefSeq" id="WP_420070005.1">
    <property type="nucleotide sequence ID" value="NZ_JBCHKQ010000004.1"/>
</dbReference>
<dbReference type="InterPro" id="IPR036192">
    <property type="entry name" value="Cell_div_ZapA-like_sf"/>
</dbReference>
<keyword evidence="1" id="KW-0132">Cell division</keyword>
<accession>A0ABU9UD09</accession>
<evidence type="ECO:0000313" key="2">
    <source>
        <dbReference type="Proteomes" id="UP001466331"/>
    </source>
</evidence>
<organism evidence="1 2">
    <name type="scientific">Rarispira pelagica</name>
    <dbReference type="NCBI Taxonomy" id="3141764"/>
    <lineage>
        <taxon>Bacteria</taxon>
        <taxon>Pseudomonadati</taxon>
        <taxon>Spirochaetota</taxon>
        <taxon>Spirochaetia</taxon>
        <taxon>Winmispirales</taxon>
        <taxon>Winmispiraceae</taxon>
        <taxon>Rarispira</taxon>
    </lineage>
</organism>
<keyword evidence="1" id="KW-0131">Cell cycle</keyword>
<name>A0ABU9UD09_9SPIR</name>
<sequence>MERSIDVNILGTSFKIKTDENPEYVKSVLELYKNKVEHIKTTLDIDEPIKIAILSGIMLADELMQKDTEYSKKLRKNTEEIEQIAEKLIKEIDQALS</sequence>
<evidence type="ECO:0000313" key="1">
    <source>
        <dbReference type="EMBL" id="MEM5948553.1"/>
    </source>
</evidence>
<dbReference type="SUPFAM" id="SSF102829">
    <property type="entry name" value="Cell division protein ZapA-like"/>
    <property type="match status" value="1"/>
</dbReference>
<dbReference type="Pfam" id="PF05164">
    <property type="entry name" value="ZapA"/>
    <property type="match status" value="1"/>
</dbReference>
<protein>
    <submittedName>
        <fullName evidence="1">Cell division protein ZapA</fullName>
    </submittedName>
</protein>
<reference evidence="1 2" key="1">
    <citation type="submission" date="2024-03" db="EMBL/GenBank/DDBJ databases">
        <title>Ignisphaera cupida sp. nov., a hyperthermophilic hydrolytic archaeon from a hot spring of Kamchatka, and proposal of Ignisphaeraceae fam. nov.</title>
        <authorList>
            <person name="Podosokorskaya O.A."/>
            <person name="Elcheninov A.G."/>
            <person name="Maltseva A.I."/>
            <person name="Zayulina K.S."/>
            <person name="Novikov A."/>
            <person name="Merkel A.Y."/>
        </authorList>
    </citation>
    <scope>NUCLEOTIDE SEQUENCE [LARGE SCALE GENOMIC DNA]</scope>
    <source>
        <strain evidence="1 2">38H-sp</strain>
    </source>
</reference>
<dbReference type="GO" id="GO:0051301">
    <property type="term" value="P:cell division"/>
    <property type="evidence" value="ECO:0007669"/>
    <property type="project" value="UniProtKB-KW"/>
</dbReference>
<keyword evidence="2" id="KW-1185">Reference proteome</keyword>
<dbReference type="Proteomes" id="UP001466331">
    <property type="component" value="Unassembled WGS sequence"/>
</dbReference>
<dbReference type="InterPro" id="IPR007838">
    <property type="entry name" value="Cell_div_ZapA-like"/>
</dbReference>
<gene>
    <name evidence="1" type="ORF">WKV44_08345</name>
</gene>
<proteinExistence type="predicted"/>